<dbReference type="Pfam" id="PF11589">
    <property type="entry name" value="DUF3244"/>
    <property type="match status" value="1"/>
</dbReference>
<dbReference type="Gene3D" id="2.60.40.3080">
    <property type="match status" value="1"/>
</dbReference>
<evidence type="ECO:0000313" key="2">
    <source>
        <dbReference type="EMBL" id="KAA5415842.1"/>
    </source>
</evidence>
<dbReference type="PATRIC" id="fig|246787.4.peg.3974"/>
<proteinExistence type="predicted"/>
<accession>A0A0N7IFT0</accession>
<dbReference type="STRING" id="246787.BcellWH2_03837"/>
<reference evidence="1 4" key="1">
    <citation type="journal article" date="2015" name="Science">
        <title>Genetic determinants of in vivo fitness and diet responsiveness in multiple human gut Bacteroides.</title>
        <authorList>
            <person name="Wu M."/>
            <person name="McNulty N.P."/>
            <person name="Rodionov D.A."/>
            <person name="Khoroshkin M.S."/>
            <person name="Griffin N.W."/>
            <person name="Cheng J."/>
            <person name="Latreille P."/>
            <person name="Kerstetter R.A."/>
            <person name="Terrapon N."/>
            <person name="Henrissat B."/>
            <person name="Osterman A.L."/>
            <person name="Gordon J.I."/>
        </authorList>
    </citation>
    <scope>NUCLEOTIDE SEQUENCE [LARGE SCALE GENOMIC DNA]</scope>
    <source>
        <strain evidence="1 4">WH2</strain>
    </source>
</reference>
<dbReference type="EMBL" id="VVYV01000030">
    <property type="protein sequence ID" value="KAA5415842.1"/>
    <property type="molecule type" value="Genomic_DNA"/>
</dbReference>
<evidence type="ECO:0000313" key="3">
    <source>
        <dbReference type="EMBL" id="MDT4513595.1"/>
    </source>
</evidence>
<dbReference type="InterPro" id="IPR021638">
    <property type="entry name" value="DUF3244"/>
</dbReference>
<organism evidence="1 4">
    <name type="scientific">Bacteroides cellulosilyticus</name>
    <dbReference type="NCBI Taxonomy" id="246787"/>
    <lineage>
        <taxon>Bacteria</taxon>
        <taxon>Pseudomonadati</taxon>
        <taxon>Bacteroidota</taxon>
        <taxon>Bacteroidia</taxon>
        <taxon>Bacteroidales</taxon>
        <taxon>Bacteroidaceae</taxon>
        <taxon>Bacteroides</taxon>
    </lineage>
</organism>
<dbReference type="AlphaFoldDB" id="A0A0N7IFT0"/>
<evidence type="ECO:0000313" key="5">
    <source>
        <dbReference type="Proteomes" id="UP000448877"/>
    </source>
</evidence>
<dbReference type="Proteomes" id="UP001266995">
    <property type="component" value="Unassembled WGS sequence"/>
</dbReference>
<dbReference type="GeneID" id="66310396"/>
<name>A0A0N7IFT0_9BACE</name>
<dbReference type="eggNOG" id="ENOG5030WNR">
    <property type="taxonomic scope" value="Bacteria"/>
</dbReference>
<dbReference type="Proteomes" id="UP000061809">
    <property type="component" value="Chromosome"/>
</dbReference>
<gene>
    <name evidence="1" type="ORF">BcellWH2_03837</name>
    <name evidence="2" type="ORF">F2Y81_17165</name>
    <name evidence="3" type="ORF">RO785_21725</name>
</gene>
<dbReference type="EMBL" id="JAVSNH010000001">
    <property type="protein sequence ID" value="MDT4513595.1"/>
    <property type="molecule type" value="Genomic_DNA"/>
</dbReference>
<dbReference type="RefSeq" id="WP_007219628.1">
    <property type="nucleotide sequence ID" value="NZ_CABMLT010000010.1"/>
</dbReference>
<reference evidence="2 5" key="2">
    <citation type="journal article" date="2019" name="Nat. Med.">
        <title>A library of human gut bacterial isolates paired with longitudinal multiomics data enables mechanistic microbiome research.</title>
        <authorList>
            <person name="Poyet M."/>
            <person name="Groussin M."/>
            <person name="Gibbons S.M."/>
            <person name="Avila-Pacheco J."/>
            <person name="Jiang X."/>
            <person name="Kearney S.M."/>
            <person name="Perrotta A.R."/>
            <person name="Berdy B."/>
            <person name="Zhao S."/>
            <person name="Lieberman T.D."/>
            <person name="Swanson P.K."/>
            <person name="Smith M."/>
            <person name="Roesemann S."/>
            <person name="Alexander J.E."/>
            <person name="Rich S.A."/>
            <person name="Livny J."/>
            <person name="Vlamakis H."/>
            <person name="Clish C."/>
            <person name="Bullock K."/>
            <person name="Deik A."/>
            <person name="Scott J."/>
            <person name="Pierce K.A."/>
            <person name="Xavier R.J."/>
            <person name="Alm E.J."/>
        </authorList>
    </citation>
    <scope>NUCLEOTIDE SEQUENCE [LARGE SCALE GENOMIC DNA]</scope>
    <source>
        <strain evidence="2 5">BIOML-A6</strain>
    </source>
</reference>
<dbReference type="EMBL" id="CP012801">
    <property type="protein sequence ID" value="ALJ61059.1"/>
    <property type="molecule type" value="Genomic_DNA"/>
</dbReference>
<dbReference type="KEGG" id="bcel:BcellWH2_03837"/>
<dbReference type="Proteomes" id="UP000448877">
    <property type="component" value="Unassembled WGS sequence"/>
</dbReference>
<evidence type="ECO:0000313" key="1">
    <source>
        <dbReference type="EMBL" id="ALJ61059.1"/>
    </source>
</evidence>
<protein>
    <submittedName>
        <fullName evidence="2">DUF3244 domain-containing protein</fullName>
    </submittedName>
</protein>
<sequence>MKRILFIFISFLFYMDGMAQETQIQLYKENVDDWVKDDRSLPIMPTATHDGNIISIYSDMPIEKLEIAIKDTYKNIIHSAIIIGYSKCHTFELPRLPKGKYTIELTIGEESFYGHF</sequence>
<reference evidence="3" key="3">
    <citation type="submission" date="2023-08" db="EMBL/GenBank/DDBJ databases">
        <title>Reintroducing virulent viruses to syntetic microbiomes.</title>
        <authorList>
            <person name="Wilde J."/>
            <person name="Boyes R."/>
            <person name="Robinson A.V."/>
            <person name="Daisley B.A."/>
            <person name="Allen-Vercoe E."/>
        </authorList>
    </citation>
    <scope>NUCLEOTIDE SEQUENCE</scope>
    <source>
        <strain evidence="3">225I_12FAA</strain>
    </source>
</reference>
<evidence type="ECO:0000313" key="4">
    <source>
        <dbReference type="Proteomes" id="UP000061809"/>
    </source>
</evidence>